<dbReference type="Proteomes" id="UP001521209">
    <property type="component" value="Unassembled WGS sequence"/>
</dbReference>
<gene>
    <name evidence="5" type="ORF">L2A60_16845</name>
</gene>
<dbReference type="EMBL" id="JAKGBZ010000047">
    <property type="protein sequence ID" value="MCF3948341.1"/>
    <property type="molecule type" value="Genomic_DNA"/>
</dbReference>
<protein>
    <submittedName>
        <fullName evidence="5">ABC transporter substrate-binding protein</fullName>
    </submittedName>
</protein>
<evidence type="ECO:0000313" key="6">
    <source>
        <dbReference type="Proteomes" id="UP001521209"/>
    </source>
</evidence>
<sequence>MSKRVINENSVYANNSTGPEISRRHLLRTAAVGSVGLAATALASPVADAAPAPKRGGNLRLGMTGGSSSDTIAADNTVTQLDTPRIMMLFEPLVSVDRDGVVGNILAESLEPDKTAREWTIRLKKDVVFHNGKKLTAADVAFTFRHIADPKNPLPGATALLPIDLANMKVLDDLTLRVPMKIPYADFPGGMSAPEYFGIVPVGYDPKNPVGTGPFRYKSFTPGQQSVFLRNDNYWRHGLPYLDEVTAIDFATEAAAFNALQGGEIDVFSQAPLSLLSQIQPGGPIKAMLSKPGQWVPFTMRVDRPPFNDPNVRLALKLLVDRPQMLDVSLNGHGMIGNDVFSPWDRGFDKSLVRARDVAHAKHLLRKAGKEDLKIELVTSHIAQGAVRAAQVLAEQAKAAGVHIRLRKVTTDVMYGPNYLKWDFSQDWWNYKPYLAQVAMELLKTSPFNETHWNDAAYTKLYMQAQATLDAAKRYEIMHEMQKIDFETGGLIIPSFNDQVDLMRGTVHGFKPSRTGYSLGNFMFAEAWMS</sequence>
<dbReference type="Gene3D" id="3.10.105.10">
    <property type="entry name" value="Dipeptide-binding Protein, Domain 3"/>
    <property type="match status" value="1"/>
</dbReference>
<evidence type="ECO:0000256" key="2">
    <source>
        <dbReference type="ARBA" id="ARBA00005695"/>
    </source>
</evidence>
<evidence type="ECO:0000256" key="1">
    <source>
        <dbReference type="ARBA" id="ARBA00004418"/>
    </source>
</evidence>
<proteinExistence type="inferred from homology"/>
<comment type="subcellular location">
    <subcellularLocation>
        <location evidence="1">Periplasm</location>
    </subcellularLocation>
</comment>
<dbReference type="InterPro" id="IPR039424">
    <property type="entry name" value="SBP_5"/>
</dbReference>
<dbReference type="RefSeq" id="WP_235705627.1">
    <property type="nucleotide sequence ID" value="NZ_JAKGBZ010000047.1"/>
</dbReference>
<dbReference type="InterPro" id="IPR006311">
    <property type="entry name" value="TAT_signal"/>
</dbReference>
<dbReference type="PIRSF" id="PIRSF002741">
    <property type="entry name" value="MppA"/>
    <property type="match status" value="1"/>
</dbReference>
<dbReference type="PANTHER" id="PTHR30290:SF38">
    <property type="entry name" value="D,D-DIPEPTIDE-BINDING PERIPLASMIC PROTEIN DDPA-RELATED"/>
    <property type="match status" value="1"/>
</dbReference>
<keyword evidence="3" id="KW-0732">Signal</keyword>
<name>A0ABS9E335_9PROT</name>
<evidence type="ECO:0000256" key="3">
    <source>
        <dbReference type="ARBA" id="ARBA00022729"/>
    </source>
</evidence>
<dbReference type="Gene3D" id="3.40.190.10">
    <property type="entry name" value="Periplasmic binding protein-like II"/>
    <property type="match status" value="1"/>
</dbReference>
<evidence type="ECO:0000259" key="4">
    <source>
        <dbReference type="Pfam" id="PF00496"/>
    </source>
</evidence>
<comment type="similarity">
    <text evidence="2">Belongs to the bacterial solute-binding protein 5 family.</text>
</comment>
<dbReference type="PANTHER" id="PTHR30290">
    <property type="entry name" value="PERIPLASMIC BINDING COMPONENT OF ABC TRANSPORTER"/>
    <property type="match status" value="1"/>
</dbReference>
<dbReference type="PROSITE" id="PS51318">
    <property type="entry name" value="TAT"/>
    <property type="match status" value="1"/>
</dbReference>
<feature type="domain" description="Solute-binding protein family 5" evidence="4">
    <location>
        <begin position="106"/>
        <end position="443"/>
    </location>
</feature>
<dbReference type="SUPFAM" id="SSF53850">
    <property type="entry name" value="Periplasmic binding protein-like II"/>
    <property type="match status" value="1"/>
</dbReference>
<evidence type="ECO:0000313" key="5">
    <source>
        <dbReference type="EMBL" id="MCF3948341.1"/>
    </source>
</evidence>
<comment type="caution">
    <text evidence="5">The sequence shown here is derived from an EMBL/GenBank/DDBJ whole genome shotgun (WGS) entry which is preliminary data.</text>
</comment>
<keyword evidence="6" id="KW-1185">Reference proteome</keyword>
<dbReference type="InterPro" id="IPR030678">
    <property type="entry name" value="Peptide/Ni-bd"/>
</dbReference>
<organism evidence="5 6">
    <name type="scientific">Acidiphilium iwatense</name>
    <dbReference type="NCBI Taxonomy" id="768198"/>
    <lineage>
        <taxon>Bacteria</taxon>
        <taxon>Pseudomonadati</taxon>
        <taxon>Pseudomonadota</taxon>
        <taxon>Alphaproteobacteria</taxon>
        <taxon>Acetobacterales</taxon>
        <taxon>Acidocellaceae</taxon>
        <taxon>Acidiphilium</taxon>
    </lineage>
</organism>
<dbReference type="InterPro" id="IPR000914">
    <property type="entry name" value="SBP_5_dom"/>
</dbReference>
<reference evidence="5 6" key="1">
    <citation type="submission" date="2022-01" db="EMBL/GenBank/DDBJ databases">
        <authorList>
            <person name="Won M."/>
            <person name="Kim S.-J."/>
            <person name="Kwon S.-W."/>
        </authorList>
    </citation>
    <scope>NUCLEOTIDE SEQUENCE [LARGE SCALE GENOMIC DNA]</scope>
    <source>
        <strain evidence="5 6">KCTC 23505</strain>
    </source>
</reference>
<dbReference type="Pfam" id="PF00496">
    <property type="entry name" value="SBP_bac_5"/>
    <property type="match status" value="1"/>
</dbReference>
<accession>A0ABS9E335</accession>
<dbReference type="CDD" id="cd08503">
    <property type="entry name" value="PBP2_NikA_DppA_OppA_like_17"/>
    <property type="match status" value="1"/>
</dbReference>